<protein>
    <submittedName>
        <fullName evidence="1">Tail terminator</fullName>
    </submittedName>
</protein>
<reference evidence="1 2" key="1">
    <citation type="submission" date="2018-12" db="EMBL/GenBank/DDBJ databases">
        <authorList>
            <person name="Betsko A.J."/>
            <person name="Stoner T.H."/>
            <person name="Garlena R.A."/>
            <person name="Russell D.A."/>
            <person name="Pope W.H."/>
            <person name="Jacobs-Sera D."/>
            <person name="Hatfull G.F."/>
        </authorList>
    </citation>
    <scope>NUCLEOTIDE SEQUENCE [LARGE SCALE GENOMIC DNA]</scope>
</reference>
<dbReference type="EMBL" id="MK279849">
    <property type="protein sequence ID" value="AZS07369.1"/>
    <property type="molecule type" value="Genomic_DNA"/>
</dbReference>
<accession>A0A3S9UAP5</accession>
<gene>
    <name evidence="1" type="primary">25</name>
    <name evidence="1" type="ORF">PBI_DUKE13_25</name>
</gene>
<evidence type="ECO:0000313" key="1">
    <source>
        <dbReference type="EMBL" id="AZS07369.1"/>
    </source>
</evidence>
<proteinExistence type="predicted"/>
<sequence>MTEYEYPPGVQVIIQHLKTIGFEVRNERPPESPLPFATVHRVGGDEDEAGITDEGRYAILVFGSSQEEVDAATQKVVRRMKKLAFIGQEKVVVDDKAYFVDGARKREERPIDNLDNAIPRRFFGTSLMYDVPMRIVAA</sequence>
<evidence type="ECO:0000313" key="2">
    <source>
        <dbReference type="Proteomes" id="UP000287876"/>
    </source>
</evidence>
<dbReference type="Proteomes" id="UP000287876">
    <property type="component" value="Segment"/>
</dbReference>
<name>A0A3S9UAP5_9CAUD</name>
<organism evidence="1 2">
    <name type="scientific">Mycobacterium phage Duke13</name>
    <dbReference type="NCBI Taxonomy" id="2499038"/>
    <lineage>
        <taxon>Viruses</taxon>
        <taxon>Duplodnaviria</taxon>
        <taxon>Heunggongvirae</taxon>
        <taxon>Uroviricota</taxon>
        <taxon>Caudoviricetes</taxon>
        <taxon>Omegavirus</taxon>
        <taxon>Omegavirus baka</taxon>
    </lineage>
</organism>